<gene>
    <name evidence="1" type="ORF">BFO01nite_14950</name>
</gene>
<accession>A0ABQ0T1W5</accession>
<evidence type="ECO:0000313" key="2">
    <source>
        <dbReference type="Proteomes" id="UP000319498"/>
    </source>
</evidence>
<dbReference type="Proteomes" id="UP000319498">
    <property type="component" value="Unassembled WGS sequence"/>
</dbReference>
<proteinExistence type="predicted"/>
<keyword evidence="2" id="KW-1185">Reference proteome</keyword>
<sequence length="552" mass="62260">MQSEVFEMKNLRYFPHERNVYFKGKLLTVRDFESEQRYFNDKRRLTNRLLHGGGVVCGLQVIAVDEKQISVEAGVALDYLGREIVLPEPVKLKLSMMEGFSNNDYAKNVYVCLAYDEKGKEQVFSVSETVEQEMAEYNRVAEGYRLFIKEEAPHPASIEGVQLVEQRVLLYADPQVRIWQATPRYVNPGEVFSLQLHIEKTVQTSRVQFHYKLDAPGLTVLESSDGSVSFLEPVDAKETDYVVSIPIKAGWDRGTVELAVLGGKAEVRLGDRLVHTDLLSVGKIEITPDDLVERLVSDYYNRKLDQVTQANEQPFLYLAKVCLLQMNATYVIEKVVPVPFGEYVYTPALLQKLAMRAQKGKQVEQRSPADSFRVTTRVKEIAAGDKAQFDVSYDNLASVYQFELGLPRPGKAYEQVATGVVEIPIEPYSSNWPFGVKIGNRYFSEELKHSLGKGNVYVSAGIEDSHADVIDELLSQHEQVMYGHSSVFDDSEYATDAAHFAVGVIVYPQKGTFRIGVQVKGPVQTDRARIRWWAIKPLVAGTEDVAFQDSQE</sequence>
<protein>
    <submittedName>
        <fullName evidence="1">Uncharacterized protein</fullName>
    </submittedName>
</protein>
<dbReference type="EMBL" id="BJOL01000008">
    <property type="protein sequence ID" value="GED57363.1"/>
    <property type="molecule type" value="Genomic_DNA"/>
</dbReference>
<comment type="caution">
    <text evidence="1">The sequence shown here is derived from an EMBL/GenBank/DDBJ whole genome shotgun (WGS) entry which is preliminary data.</text>
</comment>
<reference evidence="1 2" key="1">
    <citation type="submission" date="2019-06" db="EMBL/GenBank/DDBJ databases">
        <title>Whole genome shotgun sequence of Brevibacillus formosus NBRC 15716.</title>
        <authorList>
            <person name="Hosoyama A."/>
            <person name="Uohara A."/>
            <person name="Ohji S."/>
            <person name="Ichikawa N."/>
        </authorList>
    </citation>
    <scope>NUCLEOTIDE SEQUENCE [LARGE SCALE GENOMIC DNA]</scope>
    <source>
        <strain evidence="1 2">NBRC 15716</strain>
    </source>
</reference>
<name>A0ABQ0T1W5_9BACL</name>
<evidence type="ECO:0000313" key="1">
    <source>
        <dbReference type="EMBL" id="GED57363.1"/>
    </source>
</evidence>
<organism evidence="1 2">
    <name type="scientific">Brevibacillus formosus</name>
    <dbReference type="NCBI Taxonomy" id="54913"/>
    <lineage>
        <taxon>Bacteria</taxon>
        <taxon>Bacillati</taxon>
        <taxon>Bacillota</taxon>
        <taxon>Bacilli</taxon>
        <taxon>Bacillales</taxon>
        <taxon>Paenibacillaceae</taxon>
        <taxon>Brevibacillus</taxon>
    </lineage>
</organism>